<accession>A0A0K9P5Y0</accession>
<name>A0A0K9P5Y0_ZOSMR</name>
<dbReference type="AlphaFoldDB" id="A0A0K9P5Y0"/>
<gene>
    <name evidence="2" type="ORF">ZOSMA_36G00330</name>
</gene>
<comment type="caution">
    <text evidence="2">The sequence shown here is derived from an EMBL/GenBank/DDBJ whole genome shotgun (WGS) entry which is preliminary data.</text>
</comment>
<dbReference type="EMBL" id="LFYR01001151">
    <property type="protein sequence ID" value="KMZ64428.1"/>
    <property type="molecule type" value="Genomic_DNA"/>
</dbReference>
<organism evidence="2 3">
    <name type="scientific">Zostera marina</name>
    <name type="common">Eelgrass</name>
    <dbReference type="NCBI Taxonomy" id="29655"/>
    <lineage>
        <taxon>Eukaryota</taxon>
        <taxon>Viridiplantae</taxon>
        <taxon>Streptophyta</taxon>
        <taxon>Embryophyta</taxon>
        <taxon>Tracheophyta</taxon>
        <taxon>Spermatophyta</taxon>
        <taxon>Magnoliopsida</taxon>
        <taxon>Liliopsida</taxon>
        <taxon>Zosteraceae</taxon>
        <taxon>Zostera</taxon>
    </lineage>
</organism>
<evidence type="ECO:0000313" key="2">
    <source>
        <dbReference type="EMBL" id="KMZ64428.1"/>
    </source>
</evidence>
<reference evidence="3" key="1">
    <citation type="journal article" date="2016" name="Nature">
        <title>The genome of the seagrass Zostera marina reveals angiosperm adaptation to the sea.</title>
        <authorList>
            <person name="Olsen J.L."/>
            <person name="Rouze P."/>
            <person name="Verhelst B."/>
            <person name="Lin Y.-C."/>
            <person name="Bayer T."/>
            <person name="Collen J."/>
            <person name="Dattolo E."/>
            <person name="De Paoli E."/>
            <person name="Dittami S."/>
            <person name="Maumus F."/>
            <person name="Michel G."/>
            <person name="Kersting A."/>
            <person name="Lauritano C."/>
            <person name="Lohaus R."/>
            <person name="Toepel M."/>
            <person name="Tonon T."/>
            <person name="Vanneste K."/>
            <person name="Amirebrahimi M."/>
            <person name="Brakel J."/>
            <person name="Bostroem C."/>
            <person name="Chovatia M."/>
            <person name="Grimwood J."/>
            <person name="Jenkins J.W."/>
            <person name="Jueterbock A."/>
            <person name="Mraz A."/>
            <person name="Stam W.T."/>
            <person name="Tice H."/>
            <person name="Bornberg-Bauer E."/>
            <person name="Green P.J."/>
            <person name="Pearson G.A."/>
            <person name="Procaccini G."/>
            <person name="Duarte C.M."/>
            <person name="Schmutz J."/>
            <person name="Reusch T.B.H."/>
            <person name="Van de Peer Y."/>
        </authorList>
    </citation>
    <scope>NUCLEOTIDE SEQUENCE [LARGE SCALE GENOMIC DNA]</scope>
    <source>
        <strain evidence="3">cv. Finnish</strain>
    </source>
</reference>
<evidence type="ECO:0000313" key="3">
    <source>
        <dbReference type="Proteomes" id="UP000036987"/>
    </source>
</evidence>
<feature type="chain" id="PRO_5005527623" evidence="1">
    <location>
        <begin position="22"/>
        <end position="81"/>
    </location>
</feature>
<evidence type="ECO:0000256" key="1">
    <source>
        <dbReference type="SAM" id="SignalP"/>
    </source>
</evidence>
<protein>
    <submittedName>
        <fullName evidence="2">Uncharacterized protein</fullName>
    </submittedName>
</protein>
<feature type="signal peptide" evidence="1">
    <location>
        <begin position="1"/>
        <end position="21"/>
    </location>
</feature>
<keyword evidence="3" id="KW-1185">Reference proteome</keyword>
<proteinExistence type="predicted"/>
<keyword evidence="1" id="KW-0732">Signal</keyword>
<dbReference type="Proteomes" id="UP000036987">
    <property type="component" value="Unassembled WGS sequence"/>
</dbReference>
<sequence>MQYKFLFVLSILITLCTVHQGLENQMMMSDETMRGTDGLSPSKPSFCCRTNNIGKHCCCGKAGNMSPCYVELSTCQDSCLV</sequence>